<sequence length="111" mass="12445">MGAKQKHPRDHVRFGYHPVFLFSISAESEFMNIIKNGTGQQFIFRSPRRGHSADNLRKRTIYVLNSVGLARQDLPSHSFTGDAATVVLGNGADQEYIKGVGRWKTTSTVMH</sequence>
<evidence type="ECO:0000313" key="1">
    <source>
        <dbReference type="EMBL" id="KHJ98498.1"/>
    </source>
</evidence>
<proteinExistence type="predicted"/>
<accession>A0A0B1TLR3</accession>
<dbReference type="AlphaFoldDB" id="A0A0B1TLR3"/>
<protein>
    <submittedName>
        <fullName evidence="1">Uncharacterized protein</fullName>
    </submittedName>
</protein>
<gene>
    <name evidence="1" type="ORF">OESDEN_01515</name>
</gene>
<dbReference type="EMBL" id="KN549304">
    <property type="protein sequence ID" value="KHJ98498.1"/>
    <property type="molecule type" value="Genomic_DNA"/>
</dbReference>
<dbReference type="Proteomes" id="UP000053660">
    <property type="component" value="Unassembled WGS sequence"/>
</dbReference>
<dbReference type="OrthoDB" id="5867182at2759"/>
<keyword evidence="2" id="KW-1185">Reference proteome</keyword>
<evidence type="ECO:0000313" key="2">
    <source>
        <dbReference type="Proteomes" id="UP000053660"/>
    </source>
</evidence>
<reference evidence="1 2" key="1">
    <citation type="submission" date="2014-03" db="EMBL/GenBank/DDBJ databases">
        <title>Draft genome of the hookworm Oesophagostomum dentatum.</title>
        <authorList>
            <person name="Mitreva M."/>
        </authorList>
    </citation>
    <scope>NUCLEOTIDE SEQUENCE [LARGE SCALE GENOMIC DNA]</scope>
    <source>
        <strain evidence="1 2">OD-Hann</strain>
    </source>
</reference>
<organism evidence="1 2">
    <name type="scientific">Oesophagostomum dentatum</name>
    <name type="common">Nodular worm</name>
    <dbReference type="NCBI Taxonomy" id="61180"/>
    <lineage>
        <taxon>Eukaryota</taxon>
        <taxon>Metazoa</taxon>
        <taxon>Ecdysozoa</taxon>
        <taxon>Nematoda</taxon>
        <taxon>Chromadorea</taxon>
        <taxon>Rhabditida</taxon>
        <taxon>Rhabditina</taxon>
        <taxon>Rhabditomorpha</taxon>
        <taxon>Strongyloidea</taxon>
        <taxon>Strongylidae</taxon>
        <taxon>Oesophagostomum</taxon>
    </lineage>
</organism>
<name>A0A0B1TLR3_OESDE</name>